<comment type="caution">
    <text evidence="1">The sequence shown here is derived from an EMBL/GenBank/DDBJ whole genome shotgun (WGS) entry which is preliminary data.</text>
</comment>
<dbReference type="EMBL" id="LAZR01000049">
    <property type="protein sequence ID" value="KKN98823.1"/>
    <property type="molecule type" value="Genomic_DNA"/>
</dbReference>
<accession>A0A0F9Y2E8</accession>
<reference evidence="1" key="1">
    <citation type="journal article" date="2015" name="Nature">
        <title>Complex archaea that bridge the gap between prokaryotes and eukaryotes.</title>
        <authorList>
            <person name="Spang A."/>
            <person name="Saw J.H."/>
            <person name="Jorgensen S.L."/>
            <person name="Zaremba-Niedzwiedzka K."/>
            <person name="Martijn J."/>
            <person name="Lind A.E."/>
            <person name="van Eijk R."/>
            <person name="Schleper C."/>
            <person name="Guy L."/>
            <person name="Ettema T.J."/>
        </authorList>
    </citation>
    <scope>NUCLEOTIDE SEQUENCE</scope>
</reference>
<gene>
    <name evidence="1" type="ORF">LCGC14_0140640</name>
</gene>
<proteinExistence type="predicted"/>
<sequence length="81" mass="9940">MKFRRWCRNCNCEQEVAPIMGYEDSWRKLFWLLEFLRTEETIAEATFDEYMEHLMFFGKLAFDADDEIEKRLKEEEVSDND</sequence>
<organism evidence="1">
    <name type="scientific">marine sediment metagenome</name>
    <dbReference type="NCBI Taxonomy" id="412755"/>
    <lineage>
        <taxon>unclassified sequences</taxon>
        <taxon>metagenomes</taxon>
        <taxon>ecological metagenomes</taxon>
    </lineage>
</organism>
<evidence type="ECO:0000313" key="1">
    <source>
        <dbReference type="EMBL" id="KKN98823.1"/>
    </source>
</evidence>
<protein>
    <submittedName>
        <fullName evidence="1">Uncharacterized protein</fullName>
    </submittedName>
</protein>
<name>A0A0F9Y2E8_9ZZZZ</name>
<dbReference type="AlphaFoldDB" id="A0A0F9Y2E8"/>